<reference evidence="3" key="1">
    <citation type="submission" date="2017-02" db="EMBL/GenBank/DDBJ databases">
        <authorList>
            <person name="Varghese N."/>
            <person name="Submissions S."/>
        </authorList>
    </citation>
    <scope>NUCLEOTIDE SEQUENCE [LARGE SCALE GENOMIC DNA]</scope>
    <source>
        <strain evidence="3">DSM 22270</strain>
    </source>
</reference>
<dbReference type="AlphaFoldDB" id="A0A1T5DYM5"/>
<sequence length="168" mass="17931">MKASLLILSVLFITFNVQAQVGETIVKVNQGAATLNQGASTITNTATAAGNTATALSRSVQLIKGFIPEKKDKDKSKAAPDVVAEKPANVIVLTIMNVDYNNLKTVEENVKSLTNVKSTSKKFSTANSTISIEYTGQADELWDALPETVKTLFELKALGDGTIALEKK</sequence>
<keyword evidence="3" id="KW-1185">Reference proteome</keyword>
<evidence type="ECO:0000256" key="1">
    <source>
        <dbReference type="SAM" id="SignalP"/>
    </source>
</evidence>
<feature type="signal peptide" evidence="1">
    <location>
        <begin position="1"/>
        <end position="19"/>
    </location>
</feature>
<name>A0A1T5DYM5_9BACT</name>
<organism evidence="2 3">
    <name type="scientific">Dyadobacter psychrophilus</name>
    <dbReference type="NCBI Taxonomy" id="651661"/>
    <lineage>
        <taxon>Bacteria</taxon>
        <taxon>Pseudomonadati</taxon>
        <taxon>Bacteroidota</taxon>
        <taxon>Cytophagia</taxon>
        <taxon>Cytophagales</taxon>
        <taxon>Spirosomataceae</taxon>
        <taxon>Dyadobacter</taxon>
    </lineage>
</organism>
<gene>
    <name evidence="2" type="ORF">SAMN05660293_02021</name>
</gene>
<keyword evidence="1" id="KW-0732">Signal</keyword>
<dbReference type="Proteomes" id="UP000190897">
    <property type="component" value="Unassembled WGS sequence"/>
</dbReference>
<evidence type="ECO:0000313" key="2">
    <source>
        <dbReference type="EMBL" id="SKB76928.1"/>
    </source>
</evidence>
<evidence type="ECO:0000313" key="3">
    <source>
        <dbReference type="Proteomes" id="UP000190897"/>
    </source>
</evidence>
<protein>
    <submittedName>
        <fullName evidence="2">Uncharacterized protein</fullName>
    </submittedName>
</protein>
<dbReference type="STRING" id="651661.SAMN05660293_02021"/>
<dbReference type="OrthoDB" id="1447972at2"/>
<dbReference type="EMBL" id="FUZA01000002">
    <property type="protein sequence ID" value="SKB76928.1"/>
    <property type="molecule type" value="Genomic_DNA"/>
</dbReference>
<proteinExistence type="predicted"/>
<accession>A0A1T5DYM5</accession>
<feature type="chain" id="PRO_5012775362" evidence="1">
    <location>
        <begin position="20"/>
        <end position="168"/>
    </location>
</feature>
<dbReference type="RefSeq" id="WP_082214540.1">
    <property type="nucleotide sequence ID" value="NZ_FUZA01000002.1"/>
</dbReference>